<gene>
    <name evidence="1" type="ORF">DESAM_21038</name>
</gene>
<dbReference type="KEGG" id="dhy:DESAM_21038"/>
<keyword evidence="2" id="KW-1185">Reference proteome</keyword>
<dbReference type="STRING" id="1121451.DESAM_21038"/>
<dbReference type="PATRIC" id="fig|1121451.3.peg.1294"/>
<proteinExistence type="predicted"/>
<sequence length="39" mass="4521">MSARAVALFLHEYELLIFLQIEEIIDSHFLETVQLGAFL</sequence>
<reference evidence="1 2" key="1">
    <citation type="submission" date="2012-10" db="EMBL/GenBank/DDBJ databases">
        <authorList>
            <person name="Genoscope - CEA"/>
        </authorList>
    </citation>
    <scope>NUCLEOTIDE SEQUENCE [LARGE SCALE GENOMIC DNA]</scope>
    <source>
        <strain evidence="2">AM13 / DSM 14728</strain>
    </source>
</reference>
<protein>
    <submittedName>
        <fullName evidence="1">Uncharacterized protein</fullName>
    </submittedName>
</protein>
<dbReference type="HOGENOM" id="CLU_3308500_0_0_7"/>
<accession>L0R990</accession>
<name>L0R990_9BACT</name>
<dbReference type="Proteomes" id="UP000010808">
    <property type="component" value="Chromosome"/>
</dbReference>
<dbReference type="AlphaFoldDB" id="L0R990"/>
<organism evidence="1 2">
    <name type="scientific">Maridesulfovibrio hydrothermalis AM13 = DSM 14728</name>
    <dbReference type="NCBI Taxonomy" id="1121451"/>
    <lineage>
        <taxon>Bacteria</taxon>
        <taxon>Pseudomonadati</taxon>
        <taxon>Thermodesulfobacteriota</taxon>
        <taxon>Desulfovibrionia</taxon>
        <taxon>Desulfovibrionales</taxon>
        <taxon>Desulfovibrionaceae</taxon>
        <taxon>Maridesulfovibrio</taxon>
    </lineage>
</organism>
<evidence type="ECO:0000313" key="1">
    <source>
        <dbReference type="EMBL" id="CCO23319.1"/>
    </source>
</evidence>
<evidence type="ECO:0000313" key="2">
    <source>
        <dbReference type="Proteomes" id="UP000010808"/>
    </source>
</evidence>
<dbReference type="EMBL" id="FO203522">
    <property type="protein sequence ID" value="CCO23319.1"/>
    <property type="molecule type" value="Genomic_DNA"/>
</dbReference>